<feature type="signal peptide" evidence="3">
    <location>
        <begin position="1"/>
        <end position="20"/>
    </location>
</feature>
<evidence type="ECO:0000313" key="5">
    <source>
        <dbReference type="EMBL" id="CAD9263451.1"/>
    </source>
</evidence>
<keyword evidence="1" id="KW-1015">Disulfide bond</keyword>
<dbReference type="Gene3D" id="2.60.120.260">
    <property type="entry name" value="Galactose-binding domain-like"/>
    <property type="match status" value="1"/>
</dbReference>
<feature type="domain" description="SMB" evidence="4">
    <location>
        <begin position="75"/>
        <end position="126"/>
    </location>
</feature>
<organism evidence="5">
    <name type="scientific">Phaeomonas parva</name>
    <dbReference type="NCBI Taxonomy" id="124430"/>
    <lineage>
        <taxon>Eukaryota</taxon>
        <taxon>Sar</taxon>
        <taxon>Stramenopiles</taxon>
        <taxon>Ochrophyta</taxon>
        <taxon>Pinguiophyceae</taxon>
        <taxon>Pinguiochrysidales</taxon>
        <taxon>Pinguiochrysidaceae</taxon>
        <taxon>Phaeomonas</taxon>
    </lineage>
</organism>
<accession>A0A7S1UC01</accession>
<dbReference type="AlphaFoldDB" id="A0A7S1UC01"/>
<dbReference type="InterPro" id="IPR001212">
    <property type="entry name" value="Somatomedin_B_dom"/>
</dbReference>
<proteinExistence type="predicted"/>
<sequence>MAFNFFKLAILSALAAPAMASLRGGRRLRVDDVGTVSSNAIQTCKAAYDAFLAPKFAAQDGVNAYYNTSDIDVNEATGCVAWPTVYRPDGKAWRSSDAGNTCYCDNYCDANDDCCVDFCTKCNEFPAADPTDITNFEVDAVDVTGADPADIPSLFEGVSSQIPWPKVEQTSGDPLEFAFPLAPLCEIGGICDVDVPVVTFDDAFPYIQYAASAGRFDGGDWSDDGRPLQWLMSVEAVDINTVLPWKDSDFSIADDDVECDGTPLVSGSDTATDLRYVYSCDPCDWIPYIGNGWSELPKCVVDPPNGRHRANARHLKAIDMGMQVNQDCCRDCAPDNAVQYARTTMLLDPVEYPSGWTGKIKFVANDGGVLWVNGQRIYDESICSAAVSGLAAEIDITLNAGENVIVVKARNHGQEMKEKNQGFFMKFPLNIIDDIIISIEKPEGAPPAPDVPGGIGGGLNRSRREL</sequence>
<feature type="region of interest" description="Disordered" evidence="2">
    <location>
        <begin position="443"/>
        <end position="466"/>
    </location>
</feature>
<dbReference type="InterPro" id="IPR036024">
    <property type="entry name" value="Somatomedin_B-like_dom_sf"/>
</dbReference>
<feature type="chain" id="PRO_5031325963" description="SMB domain-containing protein" evidence="3">
    <location>
        <begin position="21"/>
        <end position="466"/>
    </location>
</feature>
<evidence type="ECO:0000256" key="2">
    <source>
        <dbReference type="SAM" id="MobiDB-lite"/>
    </source>
</evidence>
<dbReference type="PROSITE" id="PS50958">
    <property type="entry name" value="SMB_2"/>
    <property type="match status" value="1"/>
</dbReference>
<evidence type="ECO:0000259" key="4">
    <source>
        <dbReference type="PROSITE" id="PS50958"/>
    </source>
</evidence>
<dbReference type="PROSITE" id="PS00524">
    <property type="entry name" value="SMB_1"/>
    <property type="match status" value="1"/>
</dbReference>
<evidence type="ECO:0000256" key="1">
    <source>
        <dbReference type="ARBA" id="ARBA00023157"/>
    </source>
</evidence>
<reference evidence="5" key="1">
    <citation type="submission" date="2021-01" db="EMBL/GenBank/DDBJ databases">
        <authorList>
            <person name="Corre E."/>
            <person name="Pelletier E."/>
            <person name="Niang G."/>
            <person name="Scheremetjew M."/>
            <person name="Finn R."/>
            <person name="Kale V."/>
            <person name="Holt S."/>
            <person name="Cochrane G."/>
            <person name="Meng A."/>
            <person name="Brown T."/>
            <person name="Cohen L."/>
        </authorList>
    </citation>
    <scope>NUCLEOTIDE SEQUENCE</scope>
    <source>
        <strain evidence="5">CCMP2877</strain>
    </source>
</reference>
<name>A0A7S1UC01_9STRA</name>
<dbReference type="SUPFAM" id="SSF90188">
    <property type="entry name" value="Somatomedin B domain"/>
    <property type="match status" value="1"/>
</dbReference>
<dbReference type="EMBL" id="HBGJ01034419">
    <property type="protein sequence ID" value="CAD9263451.1"/>
    <property type="molecule type" value="Transcribed_RNA"/>
</dbReference>
<gene>
    <name evidence="5" type="ORF">PPAR1163_LOCUS21834</name>
</gene>
<evidence type="ECO:0000256" key="3">
    <source>
        <dbReference type="SAM" id="SignalP"/>
    </source>
</evidence>
<protein>
    <recommendedName>
        <fullName evidence="4">SMB domain-containing protein</fullName>
    </recommendedName>
</protein>
<keyword evidence="3" id="KW-0732">Signal</keyword>